<dbReference type="PANTHER" id="PTHR43776">
    <property type="entry name" value="TRANSPORT ATP-BINDING PROTEIN"/>
    <property type="match status" value="1"/>
</dbReference>
<dbReference type="InterPro" id="IPR017871">
    <property type="entry name" value="ABC_transporter-like_CS"/>
</dbReference>
<dbReference type="OrthoDB" id="9767950at2"/>
<dbReference type="InterPro" id="IPR027417">
    <property type="entry name" value="P-loop_NTPase"/>
</dbReference>
<dbReference type="Pfam" id="PF08352">
    <property type="entry name" value="oligo_HPY"/>
    <property type="match status" value="1"/>
</dbReference>
<evidence type="ECO:0000259" key="6">
    <source>
        <dbReference type="PROSITE" id="PS50893"/>
    </source>
</evidence>
<dbReference type="SMART" id="SM00382">
    <property type="entry name" value="AAA"/>
    <property type="match status" value="1"/>
</dbReference>
<evidence type="ECO:0000313" key="8">
    <source>
        <dbReference type="Proteomes" id="UP000317214"/>
    </source>
</evidence>
<evidence type="ECO:0000256" key="5">
    <source>
        <dbReference type="ARBA" id="ARBA00022840"/>
    </source>
</evidence>
<evidence type="ECO:0000256" key="1">
    <source>
        <dbReference type="ARBA" id="ARBA00004417"/>
    </source>
</evidence>
<dbReference type="KEGG" id="ntn:D5366_05700"/>
<dbReference type="GO" id="GO:0015833">
    <property type="term" value="P:peptide transport"/>
    <property type="evidence" value="ECO:0007669"/>
    <property type="project" value="InterPro"/>
</dbReference>
<proteinExistence type="inferred from homology"/>
<keyword evidence="8" id="KW-1185">Reference proteome</keyword>
<protein>
    <submittedName>
        <fullName evidence="7">ATP-binding cassette domain-containing protein</fullName>
    </submittedName>
</protein>
<dbReference type="GO" id="GO:0016887">
    <property type="term" value="F:ATP hydrolysis activity"/>
    <property type="evidence" value="ECO:0007669"/>
    <property type="project" value="InterPro"/>
</dbReference>
<sequence>MPNYAQTGGPLLQVTGLCRRYPLGKGRVLHAVSGVSFAVERGEALALVGESGCGKSTLGRLLVALDRPDSGEVCLGGRVISRLSDRALRPLRPRMQMVFQDSLSSFNPRRKVGDALIEPLKIHRRAYDPAFLERLLKQVGLPPDVMDRLPGSFSGGQRQRLNIARALVLEPELLVADEPVSALDVSLQAQIINLLGELRRSLGLACVFISHDLSVVRQMSDRIAVMYLGRIVELGETLAVMEQPSHPYTHALLQAIPRLNRPLPPPLSGDVPSPIDLPAGCPFHTRCPSVQARCAQERPELRTVDGGREVACHYPMNQGVA</sequence>
<keyword evidence="3" id="KW-0813">Transport</keyword>
<dbReference type="NCBIfam" id="TIGR01727">
    <property type="entry name" value="oligo_HPY"/>
    <property type="match status" value="1"/>
</dbReference>
<dbReference type="GO" id="GO:0005524">
    <property type="term" value="F:ATP binding"/>
    <property type="evidence" value="ECO:0007669"/>
    <property type="project" value="UniProtKB-KW"/>
</dbReference>
<comment type="subcellular location">
    <subcellularLocation>
        <location evidence="1">Cell inner membrane</location>
        <topology evidence="1">Peripheral membrane protein</topology>
    </subcellularLocation>
</comment>
<dbReference type="Gene3D" id="3.40.50.300">
    <property type="entry name" value="P-loop containing nucleotide triphosphate hydrolases"/>
    <property type="match status" value="1"/>
</dbReference>
<name>A0A4Y6V8C5_9PROT</name>
<dbReference type="GO" id="GO:0005886">
    <property type="term" value="C:plasma membrane"/>
    <property type="evidence" value="ECO:0007669"/>
    <property type="project" value="UniProtKB-SubCell"/>
</dbReference>
<gene>
    <name evidence="7" type="ORF">D5366_05700</name>
</gene>
<feature type="domain" description="ABC transporter" evidence="6">
    <location>
        <begin position="12"/>
        <end position="253"/>
    </location>
</feature>
<dbReference type="SUPFAM" id="SSF52540">
    <property type="entry name" value="P-loop containing nucleoside triphosphate hydrolases"/>
    <property type="match status" value="1"/>
</dbReference>
<dbReference type="GO" id="GO:0055085">
    <property type="term" value="P:transmembrane transport"/>
    <property type="evidence" value="ECO:0007669"/>
    <property type="project" value="UniProtKB-ARBA"/>
</dbReference>
<dbReference type="EMBL" id="CP032485">
    <property type="protein sequence ID" value="QDH24796.1"/>
    <property type="molecule type" value="Genomic_DNA"/>
</dbReference>
<keyword evidence="5 7" id="KW-0067">ATP-binding</keyword>
<dbReference type="Pfam" id="PF00005">
    <property type="entry name" value="ABC_tran"/>
    <property type="match status" value="1"/>
</dbReference>
<dbReference type="InterPro" id="IPR003439">
    <property type="entry name" value="ABC_transporter-like_ATP-bd"/>
</dbReference>
<evidence type="ECO:0000256" key="4">
    <source>
        <dbReference type="ARBA" id="ARBA00022741"/>
    </source>
</evidence>
<dbReference type="AlphaFoldDB" id="A0A4Y6V8C5"/>
<evidence type="ECO:0000313" key="7">
    <source>
        <dbReference type="EMBL" id="QDH24796.1"/>
    </source>
</evidence>
<evidence type="ECO:0000256" key="2">
    <source>
        <dbReference type="ARBA" id="ARBA00005417"/>
    </source>
</evidence>
<organism evidence="7 8">
    <name type="scientific">Neokomagataea tanensis</name>
    <dbReference type="NCBI Taxonomy" id="661191"/>
    <lineage>
        <taxon>Bacteria</taxon>
        <taxon>Pseudomonadati</taxon>
        <taxon>Pseudomonadota</taxon>
        <taxon>Alphaproteobacteria</taxon>
        <taxon>Acetobacterales</taxon>
        <taxon>Acetobacteraceae</taxon>
        <taxon>Neokomagataea</taxon>
    </lineage>
</organism>
<dbReference type="PROSITE" id="PS00211">
    <property type="entry name" value="ABC_TRANSPORTER_1"/>
    <property type="match status" value="1"/>
</dbReference>
<accession>A0A4Y6V8C5</accession>
<dbReference type="CDD" id="cd03257">
    <property type="entry name" value="ABC_NikE_OppD_transporters"/>
    <property type="match status" value="1"/>
</dbReference>
<dbReference type="Proteomes" id="UP000317214">
    <property type="component" value="Chromosome"/>
</dbReference>
<keyword evidence="4" id="KW-0547">Nucleotide-binding</keyword>
<dbReference type="PANTHER" id="PTHR43776:SF7">
    <property type="entry name" value="D,D-DIPEPTIDE TRANSPORT ATP-BINDING PROTEIN DDPF-RELATED"/>
    <property type="match status" value="1"/>
</dbReference>
<evidence type="ECO:0000256" key="3">
    <source>
        <dbReference type="ARBA" id="ARBA00022448"/>
    </source>
</evidence>
<dbReference type="InterPro" id="IPR050319">
    <property type="entry name" value="ABC_transp_ATP-bind"/>
</dbReference>
<dbReference type="InterPro" id="IPR013563">
    <property type="entry name" value="Oligopep_ABC_C"/>
</dbReference>
<dbReference type="RefSeq" id="WP_141492639.1">
    <property type="nucleotide sequence ID" value="NZ_CP032485.1"/>
</dbReference>
<dbReference type="FunFam" id="3.40.50.300:FF:000016">
    <property type="entry name" value="Oligopeptide ABC transporter ATP-binding component"/>
    <property type="match status" value="1"/>
</dbReference>
<comment type="similarity">
    <text evidence="2">Belongs to the ABC transporter superfamily.</text>
</comment>
<dbReference type="PROSITE" id="PS50893">
    <property type="entry name" value="ABC_TRANSPORTER_2"/>
    <property type="match status" value="1"/>
</dbReference>
<reference evidence="7 8" key="1">
    <citation type="submission" date="2018-09" db="EMBL/GenBank/DDBJ databases">
        <title>The complete genome sequence of Neokomagataea tanensis NBRC 106556(T).</title>
        <authorList>
            <person name="Chua K.-O."/>
            <person name="See-Too W.-S."/>
            <person name="Hong K.-W."/>
            <person name="Yin W.-F."/>
            <person name="Chan K.-G."/>
        </authorList>
    </citation>
    <scope>NUCLEOTIDE SEQUENCE [LARGE SCALE GENOMIC DNA]</scope>
    <source>
        <strain evidence="8">AH13 \ NBRC 106556</strain>
    </source>
</reference>
<dbReference type="InterPro" id="IPR003593">
    <property type="entry name" value="AAA+_ATPase"/>
</dbReference>